<sequence>RMVPTEGHLICSFRGTVPQGLVLELGETVQILEKCEEFFLLQGIFPANYIHLKKAIVSNRGQYETVVPLEDSVVTEVTATLQEWAVLWKQLYVVRHKVDLFYKLRHVMNELIDLRRQLLSGHLTQDQVREVKRHLTVRLDWGNEHLGLDLVPRKDFEVVDSDQISVSDLYKMVRRSLGDSFEFSLWEGKKGKCFYSLLFHVFLGNEHSRMLLNDSKKGPPHLHYRRPYGCAVLSIMDVLQSISEIKEEKDFVLKVYTCNNENEWCQIHENIIRKSSTKYTAPSSNYGLIISLQLLRGDMEQIRRENPMIFNRGVSVTRKLGFPDVIMPGDIRNDLYLTLEKGDFERGGKSVQKNIEVTMYVLYADGEILKDCISLGSGEPSRSAYHSFVLYHNNSPRWGEIVKLPIPIDRFRGSHLRFEFRHCSTKDKGEKKLFGFAFTPLMRDDGTTLSDDIHELYVYKCDENSTFNNHALYLGLPCCKEDYNGCPNIPSSLIFQRSTKETFSVSTQLSSTKLTQNVDLLALLKWKAYPDRVMDILGRLRHVSGEEIVKFLQDILDTLFVVLDDNTEKYGLLVFQSLVFIINLLRDSKYFHFRPVMDTYIQKHFAGALAYKELIRCLKWYMDRSAELVRQDHIQEAMRALEYLFKFIVQSRILYSRATCGMEEEQFRSSIQELFQSIRFVLSLDSRSSETLIFTQAALLNSFPAIFDELLQMFTVQEVAEFVRGTLGSMPSTVHIGQSMDVVKLQSIARTVDSRLFSFPESRRILLPVVLHHIHLHLRQQKELLICSGILSSIFSIIKTSSLEGDVVEEVEMMVESLLDVLLQTLLTIMSKSQSQEAVRGFSFGQQGEYVSCLLSLLRQMSDTHFQHLLDNFQSKDELKEFLLKIFCVFRNLMKMSVFPRDWMVMRLLTSNLCLSPLLKNLLLECNVIKFLPLSQVWNSYFSLAVLFINQPSLQLENATPPKRKKILDKYGDMRVMMAYELFSMWQNLGKPFPPSPDNQSQRKTPFLLICLAQLKCQNWSVERMCVENRKPSKVTEIQYPENDAGQTQLRSKKPVLDV</sequence>
<dbReference type="InterPro" id="IPR032376">
    <property type="entry name" value="DOCK_N"/>
</dbReference>
<gene>
    <name evidence="5" type="primary">DOCK3</name>
</gene>
<dbReference type="Gene3D" id="1.20.1270.350">
    <property type="entry name" value="Dedicator of cytokinesis N-terminal subdomain"/>
    <property type="match status" value="1"/>
</dbReference>
<dbReference type="GO" id="GO:0005886">
    <property type="term" value="C:plasma membrane"/>
    <property type="evidence" value="ECO:0007669"/>
    <property type="project" value="TreeGrafter"/>
</dbReference>
<dbReference type="AlphaFoldDB" id="A0A803WAU8"/>
<dbReference type="CDD" id="cd08695">
    <property type="entry name" value="C2_Dock-B"/>
    <property type="match status" value="1"/>
</dbReference>
<dbReference type="FunFam" id="1.20.1270.350:FF:000001">
    <property type="entry name" value="dedicator of cytokinesis protein 4"/>
    <property type="match status" value="1"/>
</dbReference>
<dbReference type="InterPro" id="IPR026791">
    <property type="entry name" value="DOCK"/>
</dbReference>
<comment type="similarity">
    <text evidence="3">Belongs to the DOCK family.</text>
</comment>
<comment type="subcellular location">
    <subcellularLocation>
        <location evidence="1">Cytoplasm</location>
    </subcellularLocation>
</comment>
<protein>
    <submittedName>
        <fullName evidence="5">Dedicator of cytokinesis 3</fullName>
    </submittedName>
</protein>
<reference evidence="5" key="2">
    <citation type="submission" date="2025-08" db="UniProtKB">
        <authorList>
            <consortium name="Ensembl"/>
        </authorList>
    </citation>
    <scope>IDENTIFICATION</scope>
</reference>
<evidence type="ECO:0000256" key="2">
    <source>
        <dbReference type="ARBA" id="ARBA00022490"/>
    </source>
</evidence>
<dbReference type="Pfam" id="PF23554">
    <property type="entry name" value="TPR_DOCK"/>
    <property type="match status" value="1"/>
</dbReference>
<name>A0A803WAU8_FICAL</name>
<evidence type="ECO:0000256" key="3">
    <source>
        <dbReference type="PROSITE-ProRule" id="PRU00983"/>
    </source>
</evidence>
<keyword evidence="6" id="KW-1185">Reference proteome</keyword>
<dbReference type="InterPro" id="IPR037811">
    <property type="entry name" value="C2_Dock-B"/>
</dbReference>
<dbReference type="Pfam" id="PF14429">
    <property type="entry name" value="DOCK-C2"/>
    <property type="match status" value="1"/>
</dbReference>
<dbReference type="GO" id="GO:0031267">
    <property type="term" value="F:small GTPase binding"/>
    <property type="evidence" value="ECO:0007669"/>
    <property type="project" value="TreeGrafter"/>
</dbReference>
<reference evidence="5" key="3">
    <citation type="submission" date="2025-09" db="UniProtKB">
        <authorList>
            <consortium name="Ensembl"/>
        </authorList>
    </citation>
    <scope>IDENTIFICATION</scope>
</reference>
<dbReference type="Pfam" id="PF16172">
    <property type="entry name" value="DOCK_N"/>
    <property type="match status" value="2"/>
</dbReference>
<dbReference type="GO" id="GO:0005737">
    <property type="term" value="C:cytoplasm"/>
    <property type="evidence" value="ECO:0007669"/>
    <property type="project" value="UniProtKB-SubCell"/>
</dbReference>
<dbReference type="Proteomes" id="UP000016665">
    <property type="component" value="Chromosome 12"/>
</dbReference>
<dbReference type="InterPro" id="IPR056372">
    <property type="entry name" value="TPR_DOCK"/>
</dbReference>
<dbReference type="Gene3D" id="2.30.30.40">
    <property type="entry name" value="SH3 Domains"/>
    <property type="match status" value="1"/>
</dbReference>
<dbReference type="Gene3D" id="2.60.40.150">
    <property type="entry name" value="C2 domain"/>
    <property type="match status" value="1"/>
</dbReference>
<dbReference type="Ensembl" id="ENSFALT00000035540.1">
    <property type="protein sequence ID" value="ENSFALP00000032104.1"/>
    <property type="gene ID" value="ENSFALG00000008923.2"/>
</dbReference>
<dbReference type="InterPro" id="IPR042455">
    <property type="entry name" value="DOCK_N_sub1"/>
</dbReference>
<dbReference type="InterPro" id="IPR035892">
    <property type="entry name" value="C2_domain_sf"/>
</dbReference>
<reference evidence="5 6" key="1">
    <citation type="journal article" date="2012" name="Nature">
        <title>The genomic landscape of species divergence in Ficedula flycatchers.</title>
        <authorList>
            <person name="Ellegren H."/>
            <person name="Smeds L."/>
            <person name="Burri R."/>
            <person name="Olason P.I."/>
            <person name="Backstrom N."/>
            <person name="Kawakami T."/>
            <person name="Kunstner A."/>
            <person name="Makinen H."/>
            <person name="Nadachowska-Brzyska K."/>
            <person name="Qvarnstrom A."/>
            <person name="Uebbing S."/>
            <person name="Wolf J.B."/>
        </authorList>
    </citation>
    <scope>NUCLEOTIDE SEQUENCE [LARGE SCALE GENOMIC DNA]</scope>
</reference>
<dbReference type="PANTHER" id="PTHR45653:SF4">
    <property type="entry name" value="DEDICATOR OF CYTOKINESIS PROTEIN 3"/>
    <property type="match status" value="1"/>
</dbReference>
<dbReference type="GeneTree" id="ENSGT00940000155514"/>
<dbReference type="InterPro" id="IPR027007">
    <property type="entry name" value="C2_DOCK-type_domain"/>
</dbReference>
<keyword evidence="2" id="KW-0963">Cytoplasm</keyword>
<dbReference type="PROSITE" id="PS51650">
    <property type="entry name" value="C2_DOCK"/>
    <property type="match status" value="1"/>
</dbReference>
<evidence type="ECO:0000259" key="4">
    <source>
        <dbReference type="PROSITE" id="PS51650"/>
    </source>
</evidence>
<feature type="domain" description="C2 DOCK-type" evidence="4">
    <location>
        <begin position="332"/>
        <end position="510"/>
    </location>
</feature>
<evidence type="ECO:0000256" key="1">
    <source>
        <dbReference type="ARBA" id="ARBA00004496"/>
    </source>
</evidence>
<proteinExistence type="inferred from homology"/>
<dbReference type="GO" id="GO:0007264">
    <property type="term" value="P:small GTPase-mediated signal transduction"/>
    <property type="evidence" value="ECO:0007669"/>
    <property type="project" value="InterPro"/>
</dbReference>
<dbReference type="PANTHER" id="PTHR45653">
    <property type="entry name" value="DEDICATOR OF CYTOKINESIS"/>
    <property type="match status" value="1"/>
</dbReference>
<evidence type="ECO:0000313" key="5">
    <source>
        <dbReference type="Ensembl" id="ENSFALP00000032104.1"/>
    </source>
</evidence>
<accession>A0A803WAU8</accession>
<organism evidence="5 6">
    <name type="scientific">Ficedula albicollis</name>
    <name type="common">Collared flycatcher</name>
    <name type="synonym">Muscicapa albicollis</name>
    <dbReference type="NCBI Taxonomy" id="59894"/>
    <lineage>
        <taxon>Eukaryota</taxon>
        <taxon>Metazoa</taxon>
        <taxon>Chordata</taxon>
        <taxon>Craniata</taxon>
        <taxon>Vertebrata</taxon>
        <taxon>Euteleostomi</taxon>
        <taxon>Archelosauria</taxon>
        <taxon>Archosauria</taxon>
        <taxon>Dinosauria</taxon>
        <taxon>Saurischia</taxon>
        <taxon>Theropoda</taxon>
        <taxon>Coelurosauria</taxon>
        <taxon>Aves</taxon>
        <taxon>Neognathae</taxon>
        <taxon>Neoaves</taxon>
        <taxon>Telluraves</taxon>
        <taxon>Australaves</taxon>
        <taxon>Passeriformes</taxon>
        <taxon>Muscicapidae</taxon>
        <taxon>Ficedula</taxon>
    </lineage>
</organism>
<dbReference type="FunFam" id="2.60.40.150:FF:000045">
    <property type="entry name" value="Dedicator of cytokinesis protein 4"/>
    <property type="match status" value="1"/>
</dbReference>
<dbReference type="GO" id="GO:0005085">
    <property type="term" value="F:guanyl-nucleotide exchange factor activity"/>
    <property type="evidence" value="ECO:0007669"/>
    <property type="project" value="InterPro"/>
</dbReference>
<evidence type="ECO:0000313" key="6">
    <source>
        <dbReference type="Proteomes" id="UP000016665"/>
    </source>
</evidence>